<evidence type="ECO:0000256" key="2">
    <source>
        <dbReference type="ARBA" id="ARBA00022525"/>
    </source>
</evidence>
<dbReference type="Proteomes" id="UP000766570">
    <property type="component" value="Unassembled WGS sequence"/>
</dbReference>
<evidence type="ECO:0000313" key="9">
    <source>
        <dbReference type="Proteomes" id="UP000766570"/>
    </source>
</evidence>
<dbReference type="RefSeq" id="WP_209905682.1">
    <property type="nucleotide sequence ID" value="NZ_BAAAMI010000022.1"/>
</dbReference>
<dbReference type="EMBL" id="JAGIOE010000001">
    <property type="protein sequence ID" value="MBP2372354.1"/>
    <property type="molecule type" value="Genomic_DNA"/>
</dbReference>
<evidence type="ECO:0000256" key="1">
    <source>
        <dbReference type="ARBA" id="ARBA00022512"/>
    </source>
</evidence>
<reference evidence="8 9" key="1">
    <citation type="submission" date="2021-03" db="EMBL/GenBank/DDBJ databases">
        <title>Sequencing the genomes of 1000 actinobacteria strains.</title>
        <authorList>
            <person name="Klenk H.-P."/>
        </authorList>
    </citation>
    <scope>NUCLEOTIDE SEQUENCE [LARGE SCALE GENOMIC DNA]</scope>
    <source>
        <strain evidence="8 9">DSM 15454</strain>
    </source>
</reference>
<comment type="caution">
    <text evidence="8">The sequence shown here is derived from an EMBL/GenBank/DDBJ whole genome shotgun (WGS) entry which is preliminary data.</text>
</comment>
<keyword evidence="4" id="KW-0572">Peptidoglycan-anchor</keyword>
<sequence length="255" mass="27170">MAVAETQGTGSITVTDPEDTSVLVTAPVTESTIPGPTSTQAEESGVLESEEDDATEAEGELVDLPWWLEGIEIPEGAENWTDAEWEDFDAQIAQELENEPAFQELDSIIAGLVEHGRESDLDALYGHLLWMFDGNEAAAQEVFEEIVFGLIENGEVDAGIFDPKESESPQPSAKPEPTEPAETAKPEIKPAGTVTKPVLDKKPIVKAVLKPVVGSRTGDLAETGSSGVLAYAGVGAAMLLLGAVALRRRRKPRAH</sequence>
<evidence type="ECO:0000256" key="4">
    <source>
        <dbReference type="ARBA" id="ARBA00023088"/>
    </source>
</evidence>
<keyword evidence="2" id="KW-0964">Secreted</keyword>
<keyword evidence="6" id="KW-0472">Membrane</keyword>
<keyword evidence="3" id="KW-0732">Signal</keyword>
<keyword evidence="6" id="KW-0812">Transmembrane</keyword>
<feature type="compositionally biased region" description="Polar residues" evidence="5">
    <location>
        <begin position="1"/>
        <end position="14"/>
    </location>
</feature>
<accession>A0ABS4W9S1</accession>
<dbReference type="PROSITE" id="PS50847">
    <property type="entry name" value="GRAM_POS_ANCHORING"/>
    <property type="match status" value="1"/>
</dbReference>
<feature type="compositionally biased region" description="Polar residues" evidence="5">
    <location>
        <begin position="28"/>
        <end position="42"/>
    </location>
</feature>
<feature type="domain" description="Gram-positive cocci surface proteins LPxTG" evidence="7">
    <location>
        <begin position="220"/>
        <end position="255"/>
    </location>
</feature>
<name>A0ABS4W9S1_9MICC</name>
<gene>
    <name evidence="8" type="ORF">JOF46_000266</name>
</gene>
<organism evidence="8 9">
    <name type="scientific">Paeniglutamicibacter psychrophenolicus</name>
    <dbReference type="NCBI Taxonomy" id="257454"/>
    <lineage>
        <taxon>Bacteria</taxon>
        <taxon>Bacillati</taxon>
        <taxon>Actinomycetota</taxon>
        <taxon>Actinomycetes</taxon>
        <taxon>Micrococcales</taxon>
        <taxon>Micrococcaceae</taxon>
        <taxon>Paeniglutamicibacter</taxon>
    </lineage>
</organism>
<feature type="region of interest" description="Disordered" evidence="5">
    <location>
        <begin position="160"/>
        <end position="193"/>
    </location>
</feature>
<dbReference type="NCBIfam" id="TIGR01167">
    <property type="entry name" value="LPXTG_anchor"/>
    <property type="match status" value="1"/>
</dbReference>
<evidence type="ECO:0000256" key="6">
    <source>
        <dbReference type="SAM" id="Phobius"/>
    </source>
</evidence>
<evidence type="ECO:0000259" key="7">
    <source>
        <dbReference type="PROSITE" id="PS50847"/>
    </source>
</evidence>
<evidence type="ECO:0000256" key="3">
    <source>
        <dbReference type="ARBA" id="ARBA00022729"/>
    </source>
</evidence>
<feature type="region of interest" description="Disordered" evidence="5">
    <location>
        <begin position="1"/>
        <end position="58"/>
    </location>
</feature>
<evidence type="ECO:0000313" key="8">
    <source>
        <dbReference type="EMBL" id="MBP2372354.1"/>
    </source>
</evidence>
<evidence type="ECO:0000256" key="5">
    <source>
        <dbReference type="SAM" id="MobiDB-lite"/>
    </source>
</evidence>
<keyword evidence="6" id="KW-1133">Transmembrane helix</keyword>
<proteinExistence type="predicted"/>
<feature type="transmembrane region" description="Helical" evidence="6">
    <location>
        <begin position="228"/>
        <end position="246"/>
    </location>
</feature>
<feature type="compositionally biased region" description="Acidic residues" evidence="5">
    <location>
        <begin position="48"/>
        <end position="58"/>
    </location>
</feature>
<keyword evidence="9" id="KW-1185">Reference proteome</keyword>
<dbReference type="InterPro" id="IPR019931">
    <property type="entry name" value="LPXTG_anchor"/>
</dbReference>
<protein>
    <submittedName>
        <fullName evidence="8">LPXTG-motif cell wall-anchored protein</fullName>
    </submittedName>
</protein>
<keyword evidence="1" id="KW-0134">Cell wall</keyword>